<dbReference type="Proteomes" id="UP000094043">
    <property type="component" value="Chromosome 1"/>
</dbReference>
<organism evidence="2 3">
    <name type="scientific">Cryptococcus depauperatus CBS 7841</name>
    <dbReference type="NCBI Taxonomy" id="1295531"/>
    <lineage>
        <taxon>Eukaryota</taxon>
        <taxon>Fungi</taxon>
        <taxon>Dikarya</taxon>
        <taxon>Basidiomycota</taxon>
        <taxon>Agaricomycotina</taxon>
        <taxon>Tremellomycetes</taxon>
        <taxon>Tremellales</taxon>
        <taxon>Cryptococcaceae</taxon>
        <taxon>Cryptococcus</taxon>
    </lineage>
</organism>
<dbReference type="KEGG" id="cdep:91084218"/>
<dbReference type="AlphaFoldDB" id="A0AAJ8JM99"/>
<reference evidence="2" key="2">
    <citation type="journal article" date="2022" name="Elife">
        <title>Obligate sexual reproduction of a homothallic fungus closely related to the Cryptococcus pathogenic species complex.</title>
        <authorList>
            <person name="Passer A.R."/>
            <person name="Clancey S.A."/>
            <person name="Shea T."/>
            <person name="David-Palma M."/>
            <person name="Averette A.F."/>
            <person name="Boekhout T."/>
            <person name="Porcel B.M."/>
            <person name="Nowrousian M."/>
            <person name="Cuomo C.A."/>
            <person name="Sun S."/>
            <person name="Heitman J."/>
            <person name="Coelho M.A."/>
        </authorList>
    </citation>
    <scope>NUCLEOTIDE SEQUENCE</scope>
    <source>
        <strain evidence="2">CBS 7841</strain>
    </source>
</reference>
<evidence type="ECO:0000256" key="1">
    <source>
        <dbReference type="SAM" id="MobiDB-lite"/>
    </source>
</evidence>
<keyword evidence="3" id="KW-1185">Reference proteome</keyword>
<sequence length="157" mass="17714">MSLMQRNRESDERYDPNDSRIAGNSDTRDEATELKDAKETFADLYVLDQSRRFISSINTGISYANLRGDKPFQEELENLIGNASTLGSKLLTEPRLFQSGGGRVEGDTDPWRTEDATIVAQYATDRHNRLFPDGYERTFPDGPDGTPEEIGEVMEMI</sequence>
<feature type="region of interest" description="Disordered" evidence="1">
    <location>
        <begin position="1"/>
        <end position="30"/>
    </location>
</feature>
<evidence type="ECO:0000313" key="2">
    <source>
        <dbReference type="EMBL" id="WVN84866.1"/>
    </source>
</evidence>
<protein>
    <submittedName>
        <fullName evidence="2">Uncharacterized protein</fullName>
    </submittedName>
</protein>
<dbReference type="RefSeq" id="XP_066065567.1">
    <property type="nucleotide sequence ID" value="XM_066209470.1"/>
</dbReference>
<dbReference type="EMBL" id="CP143784">
    <property type="protein sequence ID" value="WVN84866.1"/>
    <property type="molecule type" value="Genomic_DNA"/>
</dbReference>
<evidence type="ECO:0000313" key="3">
    <source>
        <dbReference type="Proteomes" id="UP000094043"/>
    </source>
</evidence>
<feature type="compositionally biased region" description="Basic and acidic residues" evidence="1">
    <location>
        <begin position="1"/>
        <end position="18"/>
    </location>
</feature>
<reference evidence="2" key="3">
    <citation type="submission" date="2024-01" db="EMBL/GenBank/DDBJ databases">
        <authorList>
            <person name="Coelho M.A."/>
            <person name="David-Palma M."/>
            <person name="Shea T."/>
            <person name="Sun S."/>
            <person name="Cuomo C.A."/>
            <person name="Heitman J."/>
        </authorList>
    </citation>
    <scope>NUCLEOTIDE SEQUENCE</scope>
    <source>
        <strain evidence="2">CBS 7841</strain>
    </source>
</reference>
<proteinExistence type="predicted"/>
<dbReference type="GeneID" id="91084218"/>
<reference evidence="2" key="1">
    <citation type="submission" date="2016-06" db="EMBL/GenBank/DDBJ databases">
        <authorList>
            <person name="Cuomo C."/>
            <person name="Litvintseva A."/>
            <person name="Heitman J."/>
            <person name="Chen Y."/>
            <person name="Sun S."/>
            <person name="Springer D."/>
            <person name="Dromer F."/>
            <person name="Young S."/>
            <person name="Zeng Q."/>
            <person name="Chapman S."/>
            <person name="Gujja S."/>
            <person name="Saif S."/>
            <person name="Birren B."/>
        </authorList>
    </citation>
    <scope>NUCLEOTIDE SEQUENCE</scope>
    <source>
        <strain evidence="2">CBS 7841</strain>
    </source>
</reference>
<gene>
    <name evidence="2" type="ORF">L203_100002</name>
</gene>
<name>A0AAJ8JM99_9TREE</name>
<accession>A0AAJ8JM99</accession>